<sequence length="291" mass="34949">MSIIKTINCRLMQINHRCNKDEYFALQSKIEYYLNAVDKSQAEYKLLMMRLLEIKSSNDFYNVKLPTVEKSQERNQSAICSLSPKHCEDNFESLDYKSQNLKYRLQDSFQKFLTVNELFKDISKLHKENNDKEYFLKTNFDSEDNLICVYLPEFKNSSSISTIYLSYGLCRNHHNRSYMDVTYYSDGRMEIDELNSYVERKRHGAFMLQCLLEMVPRFNEDIEKKNQQKYLNLGRIYSSWDEFKSSINYENPIKYIHGKIKPNRNLTREDLVRFYGRNGFIQNGRLYREVY</sequence>
<dbReference type="EMBL" id="JAROBY010000015">
    <property type="protein sequence ID" value="MEB4794057.1"/>
    <property type="molecule type" value="Genomic_DNA"/>
</dbReference>
<evidence type="ECO:0000313" key="2">
    <source>
        <dbReference type="Proteomes" id="UP001355653"/>
    </source>
</evidence>
<protein>
    <submittedName>
        <fullName evidence="1">Uncharacterized protein</fullName>
    </submittedName>
</protein>
<comment type="caution">
    <text evidence="1">The sequence shown here is derived from an EMBL/GenBank/DDBJ whole genome shotgun (WGS) entry which is preliminary data.</text>
</comment>
<accession>A0ABU6DAZ1</accession>
<evidence type="ECO:0000313" key="1">
    <source>
        <dbReference type="EMBL" id="MEB4794057.1"/>
    </source>
</evidence>
<keyword evidence="2" id="KW-1185">Reference proteome</keyword>
<reference evidence="1 2" key="1">
    <citation type="submission" date="2023-03" db="EMBL/GenBank/DDBJ databases">
        <title>Bacillus Genome Sequencing.</title>
        <authorList>
            <person name="Dunlap C."/>
        </authorList>
    </citation>
    <scope>NUCLEOTIDE SEQUENCE [LARGE SCALE GENOMIC DNA]</scope>
    <source>
        <strain evidence="1 2">NRS-1351</strain>
    </source>
</reference>
<dbReference type="RefSeq" id="WP_127454181.1">
    <property type="nucleotide sequence ID" value="NZ_JAROBY010000015.1"/>
</dbReference>
<dbReference type="Proteomes" id="UP001355653">
    <property type="component" value="Unassembled WGS sequence"/>
</dbReference>
<proteinExistence type="predicted"/>
<name>A0ABU6DAZ1_9BACL</name>
<gene>
    <name evidence="1" type="ORF">P5G65_09125</name>
</gene>
<organism evidence="1 2">
    <name type="scientific">Paenibacillus chondroitinus</name>
    <dbReference type="NCBI Taxonomy" id="59842"/>
    <lineage>
        <taxon>Bacteria</taxon>
        <taxon>Bacillati</taxon>
        <taxon>Bacillota</taxon>
        <taxon>Bacilli</taxon>
        <taxon>Bacillales</taxon>
        <taxon>Paenibacillaceae</taxon>
        <taxon>Paenibacillus</taxon>
    </lineage>
</organism>